<dbReference type="PANTHER" id="PTHR43790:SF9">
    <property type="entry name" value="GALACTOFURANOSE TRANSPORTER ATP-BINDING PROTEIN YTFR"/>
    <property type="match status" value="1"/>
</dbReference>
<gene>
    <name evidence="6" type="ORF">B7R54_04345</name>
</gene>
<dbReference type="InterPro" id="IPR050107">
    <property type="entry name" value="ABC_carbohydrate_import_ATPase"/>
</dbReference>
<keyword evidence="2" id="KW-0677">Repeat</keyword>
<dbReference type="AlphaFoldDB" id="A0A3E0VGP2"/>
<dbReference type="EMBL" id="NBWZ01000001">
    <property type="protein sequence ID" value="RFA08540.1"/>
    <property type="molecule type" value="Genomic_DNA"/>
</dbReference>
<evidence type="ECO:0000313" key="7">
    <source>
        <dbReference type="Proteomes" id="UP000256486"/>
    </source>
</evidence>
<evidence type="ECO:0000259" key="5">
    <source>
        <dbReference type="PROSITE" id="PS50893"/>
    </source>
</evidence>
<dbReference type="SUPFAM" id="SSF52540">
    <property type="entry name" value="P-loop containing nucleoside triphosphate hydrolases"/>
    <property type="match status" value="2"/>
</dbReference>
<dbReference type="Pfam" id="PF00005">
    <property type="entry name" value="ABC_tran"/>
    <property type="match status" value="2"/>
</dbReference>
<proteinExistence type="predicted"/>
<evidence type="ECO:0000256" key="1">
    <source>
        <dbReference type="ARBA" id="ARBA00022448"/>
    </source>
</evidence>
<sequence length="515" mass="54832">MPETPVLESLGTALSVRGLSKTYGSTKALDDVALDLRWGEVHALVGGNGSGKSTLIKILAGVVAADAGELRADGETTELIHQTPGDSARAGLRFVHQDMAIMPLLSVTENLGLGGRFVTGRFGRIQGRSNRAHVLKTLQRFNLRVEPSARAATLSTPQRALLAISRALQDIDETKRAILFLDEPTAALPPEEADELLRSLRDLADAGHCIVLVSHRLDEVRAAADRVTGIRDGRNAGTIDAHNLTEANLVELILGAELPEMSEIETVQLGDDFVVEVEGATGGPLNGATVQVRPGEIVGLAGLLGSGRTELLEMIFGVRRMEAGELRFAGDRVKSPGAATMTALGVSFLPEDRAGGGVFPGHSIAMNMTAGQNRRYFSGLSMQSSRLAKDVRDDIVRYRVKASSPSAPIESLSGGNQQKTALGRCLRTSPRLLLLDEPAQGIDVGARETVMTLILEASKNGTAVIVASSEFEELTRLCHRIIVLADGRNVDELPQGTGGHQILESVLSHNARTKQ</sequence>
<dbReference type="Gene3D" id="3.40.50.300">
    <property type="entry name" value="P-loop containing nucleotide triphosphate hydrolases"/>
    <property type="match status" value="2"/>
</dbReference>
<dbReference type="Proteomes" id="UP000256486">
    <property type="component" value="Unassembled WGS sequence"/>
</dbReference>
<evidence type="ECO:0000256" key="3">
    <source>
        <dbReference type="ARBA" id="ARBA00022741"/>
    </source>
</evidence>
<dbReference type="OrthoDB" id="39350at2"/>
<keyword evidence="1" id="KW-0813">Transport</keyword>
<dbReference type="RefSeq" id="WP_116413946.1">
    <property type="nucleotide sequence ID" value="NZ_NBWZ01000001.1"/>
</dbReference>
<dbReference type="GO" id="GO:0005524">
    <property type="term" value="F:ATP binding"/>
    <property type="evidence" value="ECO:0007669"/>
    <property type="project" value="UniProtKB-KW"/>
</dbReference>
<organism evidence="6 7">
    <name type="scientific">Subtercola boreus</name>
    <dbReference type="NCBI Taxonomy" id="120213"/>
    <lineage>
        <taxon>Bacteria</taxon>
        <taxon>Bacillati</taxon>
        <taxon>Actinomycetota</taxon>
        <taxon>Actinomycetes</taxon>
        <taxon>Micrococcales</taxon>
        <taxon>Microbacteriaceae</taxon>
        <taxon>Subtercola</taxon>
    </lineage>
</organism>
<comment type="caution">
    <text evidence="6">The sequence shown here is derived from an EMBL/GenBank/DDBJ whole genome shotgun (WGS) entry which is preliminary data.</text>
</comment>
<dbReference type="InterPro" id="IPR003593">
    <property type="entry name" value="AAA+_ATPase"/>
</dbReference>
<dbReference type="GO" id="GO:0016887">
    <property type="term" value="F:ATP hydrolysis activity"/>
    <property type="evidence" value="ECO:0007669"/>
    <property type="project" value="InterPro"/>
</dbReference>
<keyword evidence="7" id="KW-1185">Reference proteome</keyword>
<name>A0A3E0VGP2_9MICO</name>
<reference evidence="6 7" key="1">
    <citation type="submission" date="2017-04" db="EMBL/GenBank/DDBJ databases">
        <title>Comparative genome analysis of Subtercola boreus.</title>
        <authorList>
            <person name="Cho Y.-J."/>
            <person name="Cho A."/>
            <person name="Kim O.-S."/>
            <person name="Lee J.-I."/>
        </authorList>
    </citation>
    <scope>NUCLEOTIDE SEQUENCE [LARGE SCALE GENOMIC DNA]</scope>
    <source>
        <strain evidence="6 7">K300</strain>
    </source>
</reference>
<accession>A0A3E0VGP2</accession>
<protein>
    <recommendedName>
        <fullName evidence="5">ABC transporter domain-containing protein</fullName>
    </recommendedName>
</protein>
<dbReference type="CDD" id="cd03216">
    <property type="entry name" value="ABC_Carb_Monos_I"/>
    <property type="match status" value="1"/>
</dbReference>
<dbReference type="InterPro" id="IPR003439">
    <property type="entry name" value="ABC_transporter-like_ATP-bd"/>
</dbReference>
<dbReference type="CDD" id="cd03215">
    <property type="entry name" value="ABC_Carb_Monos_II"/>
    <property type="match status" value="1"/>
</dbReference>
<feature type="domain" description="ABC transporter" evidence="5">
    <location>
        <begin position="267"/>
        <end position="511"/>
    </location>
</feature>
<evidence type="ECO:0000256" key="4">
    <source>
        <dbReference type="ARBA" id="ARBA00022840"/>
    </source>
</evidence>
<dbReference type="InterPro" id="IPR027417">
    <property type="entry name" value="P-loop_NTPase"/>
</dbReference>
<dbReference type="PROSITE" id="PS50893">
    <property type="entry name" value="ABC_TRANSPORTER_2"/>
    <property type="match status" value="2"/>
</dbReference>
<dbReference type="SMART" id="SM00382">
    <property type="entry name" value="AAA"/>
    <property type="match status" value="2"/>
</dbReference>
<dbReference type="PANTHER" id="PTHR43790">
    <property type="entry name" value="CARBOHYDRATE TRANSPORT ATP-BINDING PROTEIN MG119-RELATED"/>
    <property type="match status" value="1"/>
</dbReference>
<evidence type="ECO:0000256" key="2">
    <source>
        <dbReference type="ARBA" id="ARBA00022737"/>
    </source>
</evidence>
<keyword evidence="4" id="KW-0067">ATP-binding</keyword>
<evidence type="ECO:0000313" key="6">
    <source>
        <dbReference type="EMBL" id="RFA08540.1"/>
    </source>
</evidence>
<keyword evidence="3" id="KW-0547">Nucleotide-binding</keyword>
<feature type="domain" description="ABC transporter" evidence="5">
    <location>
        <begin position="14"/>
        <end position="257"/>
    </location>
</feature>